<feature type="transmembrane region" description="Helical" evidence="8">
    <location>
        <begin position="334"/>
        <end position="357"/>
    </location>
</feature>
<dbReference type="PANTHER" id="PTHR11662:SF399">
    <property type="entry name" value="FI19708P1-RELATED"/>
    <property type="match status" value="1"/>
</dbReference>
<dbReference type="RefSeq" id="XP_030080639.1">
    <property type="nucleotide sequence ID" value="XM_030224779.1"/>
</dbReference>
<dbReference type="GO" id="GO:0006820">
    <property type="term" value="P:monoatomic anion transport"/>
    <property type="evidence" value="ECO:0007669"/>
    <property type="project" value="TreeGrafter"/>
</dbReference>
<feature type="transmembrane region" description="Helical" evidence="8">
    <location>
        <begin position="155"/>
        <end position="174"/>
    </location>
</feature>
<sequence length="554" mass="61753">MVHKSWNLPTQRNQESSCRLWGSARLTYTLCAFIANALHMGMRNMLGLIILRMVQAQPKDALQAPSLANITLSPICGSTGSIGQTHSLDVVQASFLAPKLIYLSHSLFLYHSLSLCLAYFIHLLSVALSLFRSFASSLCLPLSLQSGDLQWTRSQALAFPGIFYYGYVVALPLAGRLTDRFGGKQLFINSLTLQAVAYLLLPSLAYYSYAAAVTALVFAGIFAGCGTPTLYQLFVTWAHPTERTSMLSFAYSGLIVGSISIYPLANYLSEFGWRVPFYVIGSVSLLYGISCNWLIYNSLDQHPRLSQAEREYLLECAQTPQHLRIPWRSLLTSVPVYAFVLTHVFHNYTFLIFSLLMPRFMSEAMQFNMKEIGFLSSAPFLGSLLSKFICVFTCSYLERRLFAERSYPRRVLYAICTSATMILITLIILADCEHRKFVLFIFVILGATTDLGFSGGYWPTLLYFAPSFAGMISGLANSIAHISGFLSSHVVDKLVKTGNKSEWNSVLLTLILFNALAIIVFGFFSSSSLQPWDPRSQKSTVEAKPPNYTKETTN</sequence>
<feature type="transmembrane region" description="Helical" evidence="8">
    <location>
        <begin position="277"/>
        <end position="296"/>
    </location>
</feature>
<keyword evidence="3 8" id="KW-0812">Transmembrane</keyword>
<dbReference type="FunFam" id="1.20.1250.20:FF:000003">
    <property type="entry name" value="Solute carrier family 17 member 3"/>
    <property type="match status" value="1"/>
</dbReference>
<evidence type="ECO:0000256" key="1">
    <source>
        <dbReference type="ARBA" id="ARBA00004141"/>
    </source>
</evidence>
<keyword evidence="2" id="KW-0813">Transport</keyword>
<feature type="transmembrane region" description="Helical" evidence="8">
    <location>
        <begin position="108"/>
        <end position="135"/>
    </location>
</feature>
<evidence type="ECO:0000256" key="8">
    <source>
        <dbReference type="SAM" id="Phobius"/>
    </source>
</evidence>
<protein>
    <submittedName>
        <fullName evidence="11">Sialin isoform X1</fullName>
    </submittedName>
</protein>
<dbReference type="GO" id="GO:0016020">
    <property type="term" value="C:membrane"/>
    <property type="evidence" value="ECO:0007669"/>
    <property type="project" value="UniProtKB-SubCell"/>
</dbReference>
<dbReference type="PANTHER" id="PTHR11662">
    <property type="entry name" value="SOLUTE CARRIER FAMILY 17"/>
    <property type="match status" value="1"/>
</dbReference>
<dbReference type="OrthoDB" id="2985014at2759"/>
<evidence type="ECO:0000256" key="6">
    <source>
        <dbReference type="ARBA" id="ARBA00023136"/>
    </source>
</evidence>
<name>A0A6J2SXN1_DROHY</name>
<evidence type="ECO:0000256" key="5">
    <source>
        <dbReference type="ARBA" id="ARBA00022989"/>
    </source>
</evidence>
<proteinExistence type="predicted"/>
<keyword evidence="10" id="KW-1185">Reference proteome</keyword>
<dbReference type="AlphaFoldDB" id="A0A6J2SXN1"/>
<feature type="transmembrane region" description="Helical" evidence="8">
    <location>
        <begin position="410"/>
        <end position="430"/>
    </location>
</feature>
<dbReference type="Gene3D" id="1.20.1250.20">
    <property type="entry name" value="MFS general substrate transporter like domains"/>
    <property type="match status" value="2"/>
</dbReference>
<evidence type="ECO:0000313" key="11">
    <source>
        <dbReference type="RefSeq" id="XP_030080639.1"/>
    </source>
</evidence>
<dbReference type="GeneID" id="111594483"/>
<evidence type="ECO:0000259" key="9">
    <source>
        <dbReference type="PROSITE" id="PS50850"/>
    </source>
</evidence>
<feature type="region of interest" description="Disordered" evidence="7">
    <location>
        <begin position="530"/>
        <end position="554"/>
    </location>
</feature>
<keyword evidence="5 8" id="KW-1133">Transmembrane helix</keyword>
<dbReference type="Pfam" id="PF07690">
    <property type="entry name" value="MFS_1"/>
    <property type="match status" value="1"/>
</dbReference>
<dbReference type="InterPro" id="IPR011701">
    <property type="entry name" value="MFS"/>
</dbReference>
<evidence type="ECO:0000313" key="10">
    <source>
        <dbReference type="Proteomes" id="UP000504633"/>
    </source>
</evidence>
<dbReference type="GO" id="GO:0015293">
    <property type="term" value="F:symporter activity"/>
    <property type="evidence" value="ECO:0007669"/>
    <property type="project" value="UniProtKB-KW"/>
</dbReference>
<reference evidence="11" key="1">
    <citation type="submission" date="2025-08" db="UniProtKB">
        <authorList>
            <consortium name="RefSeq"/>
        </authorList>
    </citation>
    <scope>IDENTIFICATION</scope>
    <source>
        <strain evidence="11">15085-1641.00</strain>
        <tissue evidence="11">Whole body</tissue>
    </source>
</reference>
<evidence type="ECO:0000256" key="7">
    <source>
        <dbReference type="SAM" id="MobiDB-lite"/>
    </source>
</evidence>
<dbReference type="SUPFAM" id="SSF103473">
    <property type="entry name" value="MFS general substrate transporter"/>
    <property type="match status" value="1"/>
</dbReference>
<keyword evidence="6 8" id="KW-0472">Membrane</keyword>
<feature type="transmembrane region" description="Helical" evidence="8">
    <location>
        <begin position="186"/>
        <end position="207"/>
    </location>
</feature>
<accession>A0A6J2SXN1</accession>
<feature type="transmembrane region" description="Helical" evidence="8">
    <location>
        <begin position="461"/>
        <end position="486"/>
    </location>
</feature>
<feature type="transmembrane region" description="Helical" evidence="8">
    <location>
        <begin position="377"/>
        <end position="398"/>
    </location>
</feature>
<dbReference type="PROSITE" id="PS50850">
    <property type="entry name" value="MFS"/>
    <property type="match status" value="1"/>
</dbReference>
<dbReference type="InterPro" id="IPR036259">
    <property type="entry name" value="MFS_trans_sf"/>
</dbReference>
<organism evidence="10 11">
    <name type="scientific">Drosophila hydei</name>
    <name type="common">Fruit fly</name>
    <dbReference type="NCBI Taxonomy" id="7224"/>
    <lineage>
        <taxon>Eukaryota</taxon>
        <taxon>Metazoa</taxon>
        <taxon>Ecdysozoa</taxon>
        <taxon>Arthropoda</taxon>
        <taxon>Hexapoda</taxon>
        <taxon>Insecta</taxon>
        <taxon>Pterygota</taxon>
        <taxon>Neoptera</taxon>
        <taxon>Endopterygota</taxon>
        <taxon>Diptera</taxon>
        <taxon>Brachycera</taxon>
        <taxon>Muscomorpha</taxon>
        <taxon>Ephydroidea</taxon>
        <taxon>Drosophilidae</taxon>
        <taxon>Drosophila</taxon>
    </lineage>
</organism>
<feature type="transmembrane region" description="Helical" evidence="8">
    <location>
        <begin position="506"/>
        <end position="525"/>
    </location>
</feature>
<dbReference type="InterPro" id="IPR020846">
    <property type="entry name" value="MFS_dom"/>
</dbReference>
<evidence type="ECO:0000256" key="4">
    <source>
        <dbReference type="ARBA" id="ARBA00022847"/>
    </source>
</evidence>
<feature type="transmembrane region" description="Helical" evidence="8">
    <location>
        <begin position="213"/>
        <end position="234"/>
    </location>
</feature>
<feature type="transmembrane region" description="Helical" evidence="8">
    <location>
        <begin position="436"/>
        <end position="454"/>
    </location>
</feature>
<dbReference type="InterPro" id="IPR050382">
    <property type="entry name" value="MFS_Na/Anion_cotransporter"/>
</dbReference>
<evidence type="ECO:0000256" key="2">
    <source>
        <dbReference type="ARBA" id="ARBA00022448"/>
    </source>
</evidence>
<evidence type="ECO:0000256" key="3">
    <source>
        <dbReference type="ARBA" id="ARBA00022692"/>
    </source>
</evidence>
<keyword evidence="4" id="KW-0769">Symport</keyword>
<feature type="transmembrane region" description="Helical" evidence="8">
    <location>
        <begin position="20"/>
        <end position="38"/>
    </location>
</feature>
<dbReference type="Proteomes" id="UP000504633">
    <property type="component" value="Unplaced"/>
</dbReference>
<feature type="domain" description="Major facilitator superfamily (MFS) profile" evidence="9">
    <location>
        <begin position="111"/>
        <end position="529"/>
    </location>
</feature>
<feature type="transmembrane region" description="Helical" evidence="8">
    <location>
        <begin position="246"/>
        <end position="265"/>
    </location>
</feature>
<comment type="subcellular location">
    <subcellularLocation>
        <location evidence="1">Membrane</location>
        <topology evidence="1">Multi-pass membrane protein</topology>
    </subcellularLocation>
</comment>
<gene>
    <name evidence="11" type="primary">LOC111594483</name>
</gene>